<proteinExistence type="predicted"/>
<reference evidence="1 2" key="1">
    <citation type="submission" date="2017-06" db="EMBL/GenBank/DDBJ databases">
        <title>Complete Genome Sequence of the Soil Carbazole-Degrading Bacterium Nocardioides aromaticivorans IC177.</title>
        <authorList>
            <person name="Vejarano F."/>
            <person name="Suzuki-Minakuchi C."/>
            <person name="Ohtsubo Y."/>
            <person name="Tsuda M."/>
            <person name="Okada K."/>
            <person name="Nojiri H."/>
        </authorList>
    </citation>
    <scope>NUCLEOTIDE SEQUENCE [LARGE SCALE GENOMIC DNA]</scope>
    <source>
        <strain evidence="1 2">IC177</strain>
    </source>
</reference>
<dbReference type="EMBL" id="CP022295">
    <property type="protein sequence ID" value="QSR24138.1"/>
    <property type="molecule type" value="Genomic_DNA"/>
</dbReference>
<gene>
    <name evidence="1" type="ORF">CFH99_00675</name>
</gene>
<organism evidence="1 2">
    <name type="scientific">Nocardioides aromaticivorans</name>
    <dbReference type="NCBI Taxonomy" id="200618"/>
    <lineage>
        <taxon>Bacteria</taxon>
        <taxon>Bacillati</taxon>
        <taxon>Actinomycetota</taxon>
        <taxon>Actinomycetes</taxon>
        <taxon>Propionibacteriales</taxon>
        <taxon>Nocardioidaceae</taxon>
        <taxon>Nocardioides</taxon>
    </lineage>
</organism>
<evidence type="ECO:0000313" key="1">
    <source>
        <dbReference type="EMBL" id="QSR24138.1"/>
    </source>
</evidence>
<accession>A0ABX7PDV3</accession>
<sequence>MDEQLMTAAKTLARWCSGRGVDERILTCSDQLLKKAVDQAIGRPAPAHLEHALWQQTATLLRQRREWDRDHQVTPPPAAACLPCAVAAEQCPTHAGRRCRACGGQLHRIVVDQGYDTHPCCDRPSSTGSPTVLEHTAQLLGATLLAQPA</sequence>
<protein>
    <submittedName>
        <fullName evidence="1">Uncharacterized protein</fullName>
    </submittedName>
</protein>
<evidence type="ECO:0000313" key="2">
    <source>
        <dbReference type="Proteomes" id="UP000662818"/>
    </source>
</evidence>
<name>A0ABX7PDV3_9ACTN</name>
<dbReference type="Proteomes" id="UP000662818">
    <property type="component" value="Chromosome"/>
</dbReference>
<dbReference type="RefSeq" id="WP_207007969.1">
    <property type="nucleotide sequence ID" value="NZ_CP022295.1"/>
</dbReference>
<keyword evidence="2" id="KW-1185">Reference proteome</keyword>